<gene>
    <name evidence="2" type="ORF">EUGRSUZ_H00542</name>
</gene>
<dbReference type="STRING" id="71139.A0A059AVV5"/>
<evidence type="ECO:0000259" key="1">
    <source>
        <dbReference type="Pfam" id="PF03478"/>
    </source>
</evidence>
<evidence type="ECO:0000313" key="2">
    <source>
        <dbReference type="EMBL" id="KCW57786.1"/>
    </source>
</evidence>
<dbReference type="PANTHER" id="PTHR44259:SF65">
    <property type="entry name" value="F-BOX DOMAIN-CONTAINING PROTEIN"/>
    <property type="match status" value="1"/>
</dbReference>
<dbReference type="PANTHER" id="PTHR44259">
    <property type="entry name" value="OS07G0183000 PROTEIN-RELATED"/>
    <property type="match status" value="1"/>
</dbReference>
<dbReference type="eggNOG" id="ENOG502QS0H">
    <property type="taxonomic scope" value="Eukaryota"/>
</dbReference>
<dbReference type="EMBL" id="KK198760">
    <property type="protein sequence ID" value="KCW57786.1"/>
    <property type="molecule type" value="Genomic_DNA"/>
</dbReference>
<dbReference type="FunCoup" id="A0A059AVV5">
    <property type="interactions" value="165"/>
</dbReference>
<name>A0A059AVV5_EUCGR</name>
<dbReference type="OMA" id="TWCEDIG"/>
<dbReference type="Gramene" id="KCW57786">
    <property type="protein sequence ID" value="KCW57786"/>
    <property type="gene ID" value="EUGRSUZ_H00542"/>
</dbReference>
<feature type="domain" description="KIB1-4 beta-propeller" evidence="1">
    <location>
        <begin position="66"/>
        <end position="334"/>
    </location>
</feature>
<dbReference type="InParanoid" id="A0A059AVV5"/>
<dbReference type="AlphaFoldDB" id="A0A059AVV5"/>
<proteinExistence type="predicted"/>
<dbReference type="Pfam" id="PF03478">
    <property type="entry name" value="Beta-prop_KIB1-4"/>
    <property type="match status" value="1"/>
</dbReference>
<dbReference type="InterPro" id="IPR050942">
    <property type="entry name" value="F-box_BR-signaling"/>
</dbReference>
<accession>A0A059AVV5</accession>
<reference evidence="2" key="1">
    <citation type="submission" date="2013-07" db="EMBL/GenBank/DDBJ databases">
        <title>The genome of Eucalyptus grandis.</title>
        <authorList>
            <person name="Schmutz J."/>
            <person name="Hayes R."/>
            <person name="Myburg A."/>
            <person name="Tuskan G."/>
            <person name="Grattapaglia D."/>
            <person name="Rokhsar D.S."/>
        </authorList>
    </citation>
    <scope>NUCLEOTIDE SEQUENCE</scope>
    <source>
        <tissue evidence="2">Leaf extractions</tissue>
    </source>
</reference>
<protein>
    <recommendedName>
        <fullName evidence="1">KIB1-4 beta-propeller domain-containing protein</fullName>
    </recommendedName>
</protein>
<dbReference type="InterPro" id="IPR005174">
    <property type="entry name" value="KIB1-4_b-propeller"/>
</dbReference>
<organism evidence="2">
    <name type="scientific">Eucalyptus grandis</name>
    <name type="common">Flooded gum</name>
    <dbReference type="NCBI Taxonomy" id="71139"/>
    <lineage>
        <taxon>Eukaryota</taxon>
        <taxon>Viridiplantae</taxon>
        <taxon>Streptophyta</taxon>
        <taxon>Embryophyta</taxon>
        <taxon>Tracheophyta</taxon>
        <taxon>Spermatophyta</taxon>
        <taxon>Magnoliopsida</taxon>
        <taxon>eudicotyledons</taxon>
        <taxon>Gunneridae</taxon>
        <taxon>Pentapetalae</taxon>
        <taxon>rosids</taxon>
        <taxon>malvids</taxon>
        <taxon>Myrtales</taxon>
        <taxon>Myrtaceae</taxon>
        <taxon>Myrtoideae</taxon>
        <taxon>Eucalypteae</taxon>
        <taxon>Eucalyptus</taxon>
    </lineage>
</organism>
<sequence>MAMAENWSNLLPELLELCSRRLLLEDWFAFRSVCSTWRAAAFEERFDYPWWMLEDDKNTMTEWAEFYSPFSSQIHRVVLPEVKGKTCFSSRGWILTIGKDWKIHMLNPLSRAASRYRDDVIELPSADKFPSWDPEDAGQSDVLDRTFLAKFVLSASPASSPNYTVMVIRETPKPLGFWKPGNEEWKELTPPDPYSGGLDVIHYRGQFVAVNSKGTIFTCDVDGPDPTAQVISKALEMPSEFRDSIYRCLRQYLVESAGRLLLILGFGQQEHGMASFQVLDIDLDARKWTKLERMGNVSLFVGFNSSFSVQVDEIKQSIKPNCIYFTWCEDIGTYHMEDGRIEFDKEADFDIFDSGLAFSLKQPPTVASALGSC</sequence>